<protein>
    <submittedName>
        <fullName evidence="4">Peptidoglycan DD-metalloendopeptidase family protein</fullName>
    </submittedName>
</protein>
<dbReference type="Gene3D" id="2.70.70.10">
    <property type="entry name" value="Glucose Permease (Domain IIA)"/>
    <property type="match status" value="1"/>
</dbReference>
<reference evidence="4" key="1">
    <citation type="submission" date="2020-10" db="EMBL/GenBank/DDBJ databases">
        <authorList>
            <person name="Castelo-Branco R."/>
            <person name="Eusebio N."/>
            <person name="Adriana R."/>
            <person name="Vieira A."/>
            <person name="Brugerolle De Fraissinette N."/>
            <person name="Rezende De Castro R."/>
            <person name="Schneider M.P."/>
            <person name="Vasconcelos V."/>
            <person name="Leao P.N."/>
        </authorList>
    </citation>
    <scope>NUCLEOTIDE SEQUENCE</scope>
    <source>
        <strain evidence="4">LEGE 11480</strain>
    </source>
</reference>
<keyword evidence="2" id="KW-0175">Coiled coil</keyword>
<sequence>MSIFSAVFRWRRYVARRRRPGFLLISGMSLCLVAAVNLLPVQAQVEEYRQQRQQVEQQKQQIQKARERVKAQAKDAEKNLTGIRKTIKATTATIAANEAKLKQAGEKLSQLEANLGKAESVYQKQQTSTVARLQVMQRQRGSSGWAVLLQSQSMNDFLDRRQRLKQVFEADRKVLVQLKTETDKIVKQRNAVEQQKQRITILTQQKLAQRAEQQQKESYQRQTIEKLKTDKLALEAAMSILSQDSVNLTALIRQRAKVERRQQIGPGNVVVIGSGQVSFPVTAPLSSEFGYRMHPILGYAKFHAGLDFAADYGEVIRSAAPGYVIFAGWYGGYGNTVIVDHGNGVTTLYAHADGLYVEEGQQVQRGEPIALVGSTGLSTGPHLHFELRSNGEPVDPLPYM</sequence>
<dbReference type="InterPro" id="IPR016047">
    <property type="entry name" value="M23ase_b-sheet_dom"/>
</dbReference>
<feature type="coiled-coil region" evidence="2">
    <location>
        <begin position="178"/>
        <end position="244"/>
    </location>
</feature>
<dbReference type="GO" id="GO:0004222">
    <property type="term" value="F:metalloendopeptidase activity"/>
    <property type="evidence" value="ECO:0007669"/>
    <property type="project" value="TreeGrafter"/>
</dbReference>
<keyword evidence="5" id="KW-1185">Reference proteome</keyword>
<dbReference type="InterPro" id="IPR050570">
    <property type="entry name" value="Cell_wall_metabolism_enzyme"/>
</dbReference>
<dbReference type="Proteomes" id="UP000625316">
    <property type="component" value="Unassembled WGS sequence"/>
</dbReference>
<dbReference type="InterPro" id="IPR011055">
    <property type="entry name" value="Dup_hybrid_motif"/>
</dbReference>
<dbReference type="AlphaFoldDB" id="A0A928Z2H7"/>
<dbReference type="FunFam" id="2.70.70.10:FF:000006">
    <property type="entry name" value="M23 family peptidase"/>
    <property type="match status" value="1"/>
</dbReference>
<dbReference type="PANTHER" id="PTHR21666:SF289">
    <property type="entry name" value="L-ALA--D-GLU ENDOPEPTIDASE"/>
    <property type="match status" value="1"/>
</dbReference>
<gene>
    <name evidence="4" type="ORF">IQ266_07230</name>
</gene>
<evidence type="ECO:0000256" key="1">
    <source>
        <dbReference type="ARBA" id="ARBA00022729"/>
    </source>
</evidence>
<evidence type="ECO:0000259" key="3">
    <source>
        <dbReference type="Pfam" id="PF01551"/>
    </source>
</evidence>
<feature type="domain" description="M23ase beta-sheet core" evidence="3">
    <location>
        <begin position="301"/>
        <end position="396"/>
    </location>
</feature>
<accession>A0A928Z2H7</accession>
<evidence type="ECO:0000313" key="4">
    <source>
        <dbReference type="EMBL" id="MBE9029554.1"/>
    </source>
</evidence>
<dbReference type="CDD" id="cd12797">
    <property type="entry name" value="M23_peptidase"/>
    <property type="match status" value="1"/>
</dbReference>
<comment type="caution">
    <text evidence="4">The sequence shown here is derived from an EMBL/GenBank/DDBJ whole genome shotgun (WGS) entry which is preliminary data.</text>
</comment>
<name>A0A928Z2H7_9CYAN</name>
<evidence type="ECO:0000256" key="2">
    <source>
        <dbReference type="SAM" id="Coils"/>
    </source>
</evidence>
<dbReference type="SUPFAM" id="SSF51261">
    <property type="entry name" value="Duplicated hybrid motif"/>
    <property type="match status" value="1"/>
</dbReference>
<dbReference type="Pfam" id="PF01551">
    <property type="entry name" value="Peptidase_M23"/>
    <property type="match status" value="1"/>
</dbReference>
<keyword evidence="1" id="KW-0732">Signal</keyword>
<dbReference type="EMBL" id="JADEXQ010000018">
    <property type="protein sequence ID" value="MBE9029554.1"/>
    <property type="molecule type" value="Genomic_DNA"/>
</dbReference>
<feature type="coiled-coil region" evidence="2">
    <location>
        <begin position="38"/>
        <end position="128"/>
    </location>
</feature>
<organism evidence="4 5">
    <name type="scientific">Romeriopsis navalis LEGE 11480</name>
    <dbReference type="NCBI Taxonomy" id="2777977"/>
    <lineage>
        <taxon>Bacteria</taxon>
        <taxon>Bacillati</taxon>
        <taxon>Cyanobacteriota</taxon>
        <taxon>Cyanophyceae</taxon>
        <taxon>Leptolyngbyales</taxon>
        <taxon>Leptolyngbyaceae</taxon>
        <taxon>Romeriopsis</taxon>
        <taxon>Romeriopsis navalis</taxon>
    </lineage>
</organism>
<dbReference type="Gene3D" id="6.10.250.3150">
    <property type="match status" value="1"/>
</dbReference>
<dbReference type="PANTHER" id="PTHR21666">
    <property type="entry name" value="PEPTIDASE-RELATED"/>
    <property type="match status" value="1"/>
</dbReference>
<evidence type="ECO:0000313" key="5">
    <source>
        <dbReference type="Proteomes" id="UP000625316"/>
    </source>
</evidence>
<proteinExistence type="predicted"/>